<keyword evidence="1 3" id="KW-0436">Ligase</keyword>
<dbReference type="OrthoDB" id="9807064at2"/>
<dbReference type="RefSeq" id="WP_068889682.1">
    <property type="nucleotide sequence ID" value="NZ_CBCRUU010000017.1"/>
</dbReference>
<dbReference type="Proteomes" id="UP000186553">
    <property type="component" value="Unassembled WGS sequence"/>
</dbReference>
<feature type="domain" description="BPL/LPL catalytic" evidence="2">
    <location>
        <begin position="7"/>
        <end position="186"/>
    </location>
</feature>
<sequence>MDLETRLLQQILSQANQLPEVLLLKPVTASTNDDVREIALKGVQQVLVTSVRQTQGRGQRQRPWVSPEGNIYLSTLLNTRTTIDGRLALEIALNILQMPSLQQLDLQVKWPNDLYSTQGKWGGILIEPLNAHQVVVGVGLNVLPLPKEGMDQAVTSLTELGLHHFDRIQLTAELYLAIQQAGEWFNHDSCNLAARFNHYAAFKNEAVELEHHQGVSQGTFLGIRNDGSIEISTAQGVENFFQGRLRRVAHPIKSSKP</sequence>
<dbReference type="PANTHER" id="PTHR12835:SF5">
    <property type="entry name" value="BIOTIN--PROTEIN LIGASE"/>
    <property type="match status" value="1"/>
</dbReference>
<dbReference type="Pfam" id="PF03099">
    <property type="entry name" value="BPL_LplA_LipB"/>
    <property type="match status" value="1"/>
</dbReference>
<evidence type="ECO:0000259" key="2">
    <source>
        <dbReference type="PROSITE" id="PS51733"/>
    </source>
</evidence>
<dbReference type="SUPFAM" id="SSF55681">
    <property type="entry name" value="Class II aaRS and biotin synthetases"/>
    <property type="match status" value="1"/>
</dbReference>
<dbReference type="InterPro" id="IPR045864">
    <property type="entry name" value="aa-tRNA-synth_II/BPL/LPL"/>
</dbReference>
<evidence type="ECO:0000313" key="4">
    <source>
        <dbReference type="Proteomes" id="UP000186553"/>
    </source>
</evidence>
<evidence type="ECO:0000313" key="3">
    <source>
        <dbReference type="EMBL" id="ODA11900.1"/>
    </source>
</evidence>
<name>A0A1C3CT56_9GAMM</name>
<organism evidence="3 4">
    <name type="scientific">Acinetobacter celticus</name>
    <dbReference type="NCBI Taxonomy" id="1891224"/>
    <lineage>
        <taxon>Bacteria</taxon>
        <taxon>Pseudomonadati</taxon>
        <taxon>Pseudomonadota</taxon>
        <taxon>Gammaproteobacteria</taxon>
        <taxon>Moraxellales</taxon>
        <taxon>Moraxellaceae</taxon>
        <taxon>Acinetobacter</taxon>
    </lineage>
</organism>
<dbReference type="NCBIfam" id="TIGR00121">
    <property type="entry name" value="birA_ligase"/>
    <property type="match status" value="1"/>
</dbReference>
<protein>
    <submittedName>
        <fullName evidence="3">Biotin--[acetyl-CoA-carboxylase] ligase</fullName>
    </submittedName>
</protein>
<dbReference type="PANTHER" id="PTHR12835">
    <property type="entry name" value="BIOTIN PROTEIN LIGASE"/>
    <property type="match status" value="1"/>
</dbReference>
<reference evidence="3 4" key="1">
    <citation type="submission" date="2016-07" db="EMBL/GenBank/DDBJ databases">
        <title>Acinetobacter sp. ANC 4603.</title>
        <authorList>
            <person name="Radolfova-Krizova L."/>
            <person name="Nemec A."/>
        </authorList>
    </citation>
    <scope>NUCLEOTIDE SEQUENCE [LARGE SCALE GENOMIC DNA]</scope>
    <source>
        <strain evidence="3 4">ANC 4603</strain>
    </source>
</reference>
<keyword evidence="4" id="KW-1185">Reference proteome</keyword>
<dbReference type="PROSITE" id="PS51733">
    <property type="entry name" value="BPL_LPL_CATALYTIC"/>
    <property type="match status" value="1"/>
</dbReference>
<proteinExistence type="predicted"/>
<gene>
    <name evidence="3" type="ORF">BBP83_13160</name>
</gene>
<dbReference type="InterPro" id="IPR004408">
    <property type="entry name" value="Biotin_CoA_COase_ligase"/>
</dbReference>
<dbReference type="Gene3D" id="3.30.930.10">
    <property type="entry name" value="Bira Bifunctional Protein, Domain 2"/>
    <property type="match status" value="1"/>
</dbReference>
<dbReference type="GO" id="GO:0004077">
    <property type="term" value="F:biotin--[biotin carboxyl-carrier protein] ligase activity"/>
    <property type="evidence" value="ECO:0007669"/>
    <property type="project" value="InterPro"/>
</dbReference>
<dbReference type="AlphaFoldDB" id="A0A1C3CT56"/>
<dbReference type="STRING" id="1891224.BBP83_13160"/>
<accession>A0A1C3CT56</accession>
<dbReference type="InterPro" id="IPR004143">
    <property type="entry name" value="BPL_LPL_catalytic"/>
</dbReference>
<evidence type="ECO:0000256" key="1">
    <source>
        <dbReference type="ARBA" id="ARBA00022598"/>
    </source>
</evidence>
<dbReference type="EMBL" id="MBDL01000014">
    <property type="protein sequence ID" value="ODA11900.1"/>
    <property type="molecule type" value="Genomic_DNA"/>
</dbReference>
<dbReference type="GO" id="GO:0005737">
    <property type="term" value="C:cytoplasm"/>
    <property type="evidence" value="ECO:0007669"/>
    <property type="project" value="TreeGrafter"/>
</dbReference>
<comment type="caution">
    <text evidence="3">The sequence shown here is derived from an EMBL/GenBank/DDBJ whole genome shotgun (WGS) entry which is preliminary data.</text>
</comment>